<evidence type="ECO:0000313" key="1">
    <source>
        <dbReference type="EMBL" id="TQD98184.1"/>
    </source>
</evidence>
<reference evidence="1 2" key="1">
    <citation type="journal article" date="2019" name="G3 (Bethesda)">
        <title>Sequencing of a Wild Apple (Malus baccata) Genome Unravels the Differences Between Cultivated and Wild Apple Species Regarding Disease Resistance and Cold Tolerance.</title>
        <authorList>
            <person name="Chen X."/>
        </authorList>
    </citation>
    <scope>NUCLEOTIDE SEQUENCE [LARGE SCALE GENOMIC DNA]</scope>
    <source>
        <strain evidence="2">cv. Shandingzi</strain>
        <tissue evidence="1">Leaves</tissue>
    </source>
</reference>
<comment type="caution">
    <text evidence="1">The sequence shown here is derived from an EMBL/GenBank/DDBJ whole genome shotgun (WGS) entry which is preliminary data.</text>
</comment>
<dbReference type="AlphaFoldDB" id="A0A540MHJ9"/>
<proteinExistence type="predicted"/>
<accession>A0A540MHJ9</accession>
<keyword evidence="2" id="KW-1185">Reference proteome</keyword>
<sequence>MEGEVGGVAAPRIILSVLLAASISHEWPSKVFPYIEPCTKEYGPTFMFAAAHVQKLYVTDVELLKQIFVLREHDWDFQGSWITVG</sequence>
<protein>
    <submittedName>
        <fullName evidence="1">Uncharacterized protein</fullName>
    </submittedName>
</protein>
<gene>
    <name evidence="1" type="ORF">C1H46_016204</name>
</gene>
<dbReference type="EMBL" id="VIEB01000257">
    <property type="protein sequence ID" value="TQD98184.1"/>
    <property type="molecule type" value="Genomic_DNA"/>
</dbReference>
<evidence type="ECO:0000313" key="2">
    <source>
        <dbReference type="Proteomes" id="UP000315295"/>
    </source>
</evidence>
<organism evidence="1 2">
    <name type="scientific">Malus baccata</name>
    <name type="common">Siberian crab apple</name>
    <name type="synonym">Pyrus baccata</name>
    <dbReference type="NCBI Taxonomy" id="106549"/>
    <lineage>
        <taxon>Eukaryota</taxon>
        <taxon>Viridiplantae</taxon>
        <taxon>Streptophyta</taxon>
        <taxon>Embryophyta</taxon>
        <taxon>Tracheophyta</taxon>
        <taxon>Spermatophyta</taxon>
        <taxon>Magnoliopsida</taxon>
        <taxon>eudicotyledons</taxon>
        <taxon>Gunneridae</taxon>
        <taxon>Pentapetalae</taxon>
        <taxon>rosids</taxon>
        <taxon>fabids</taxon>
        <taxon>Rosales</taxon>
        <taxon>Rosaceae</taxon>
        <taxon>Amygdaloideae</taxon>
        <taxon>Maleae</taxon>
        <taxon>Malus</taxon>
    </lineage>
</organism>
<dbReference type="Proteomes" id="UP000315295">
    <property type="component" value="Unassembled WGS sequence"/>
</dbReference>
<name>A0A540MHJ9_MALBA</name>